<dbReference type="AlphaFoldDB" id="A0A7R8CSS4"/>
<organism evidence="1 2">
    <name type="scientific">Lepeophtheirus salmonis</name>
    <name type="common">Salmon louse</name>
    <name type="synonym">Caligus salmonis</name>
    <dbReference type="NCBI Taxonomy" id="72036"/>
    <lineage>
        <taxon>Eukaryota</taxon>
        <taxon>Metazoa</taxon>
        <taxon>Ecdysozoa</taxon>
        <taxon>Arthropoda</taxon>
        <taxon>Crustacea</taxon>
        <taxon>Multicrustacea</taxon>
        <taxon>Hexanauplia</taxon>
        <taxon>Copepoda</taxon>
        <taxon>Siphonostomatoida</taxon>
        <taxon>Caligidae</taxon>
        <taxon>Lepeophtheirus</taxon>
    </lineage>
</organism>
<gene>
    <name evidence="1" type="ORF">LSAA_8904</name>
</gene>
<keyword evidence="2" id="KW-1185">Reference proteome</keyword>
<name>A0A7R8CSS4_LEPSM</name>
<dbReference type="PANTHER" id="PTHR46954:SF1">
    <property type="entry name" value="C2H2-TYPE DOMAIN-CONTAINING PROTEIN"/>
    <property type="match status" value="1"/>
</dbReference>
<dbReference type="EMBL" id="HG994583">
    <property type="protein sequence ID" value="CAF2919707.1"/>
    <property type="molecule type" value="Genomic_DNA"/>
</dbReference>
<evidence type="ECO:0000313" key="2">
    <source>
        <dbReference type="Proteomes" id="UP000675881"/>
    </source>
</evidence>
<dbReference type="PANTHER" id="PTHR46954">
    <property type="entry name" value="C2H2-TYPE DOMAIN-CONTAINING PROTEIN"/>
    <property type="match status" value="1"/>
</dbReference>
<reference evidence="1" key="1">
    <citation type="submission" date="2021-02" db="EMBL/GenBank/DDBJ databases">
        <authorList>
            <person name="Bekaert M."/>
        </authorList>
    </citation>
    <scope>NUCLEOTIDE SEQUENCE</scope>
    <source>
        <strain evidence="1">IoA-00</strain>
    </source>
</reference>
<accession>A0A7R8CSS4</accession>
<dbReference type="Proteomes" id="UP000675881">
    <property type="component" value="Chromosome 4"/>
</dbReference>
<protein>
    <submittedName>
        <fullName evidence="1">(salmon louse) hypothetical protein</fullName>
    </submittedName>
</protein>
<proteinExistence type="predicted"/>
<evidence type="ECO:0000313" key="1">
    <source>
        <dbReference type="EMBL" id="CAF2919707.1"/>
    </source>
</evidence>
<sequence length="129" mass="14755">MFAKSYTDDMKDLDPLFGPDAFNYFSNDDKARVPLGFAATNLQAPILMSLKYKVRLADHNFAISTRHKLLPLVYAECKILEDGKWSYSGKTFIRVRSGKHDSSTALTHTFDLKKPFHIGINKKKTYFIC</sequence>